<evidence type="ECO:0000313" key="2">
    <source>
        <dbReference type="EMBL" id="SUS04676.1"/>
    </source>
</evidence>
<evidence type="ECO:0000259" key="1">
    <source>
        <dbReference type="Pfam" id="PF20546"/>
    </source>
</evidence>
<dbReference type="AlphaFoldDB" id="A0A380T9L7"/>
<proteinExistence type="predicted"/>
<accession>A0A380T9L7</accession>
<name>A0A380T9L7_9ZZZZ</name>
<dbReference type="InterPro" id="IPR046648">
    <property type="entry name" value="DUF6760"/>
</dbReference>
<gene>
    <name evidence="2" type="ORF">DF3PB_140009</name>
</gene>
<feature type="domain" description="DUF6760" evidence="1">
    <location>
        <begin position="3"/>
        <end position="48"/>
    </location>
</feature>
<dbReference type="Pfam" id="PF20546">
    <property type="entry name" value="DUF6760"/>
    <property type="match status" value="1"/>
</dbReference>
<sequence>MAQLYQEMAFLAYHFHWPHAELVALEHRERRRWCREISAINRHLDGGPSNPFDIR</sequence>
<protein>
    <recommendedName>
        <fullName evidence="1">DUF6760 domain-containing protein</fullName>
    </recommendedName>
</protein>
<dbReference type="EMBL" id="UIDG01000046">
    <property type="protein sequence ID" value="SUS04676.1"/>
    <property type="molecule type" value="Genomic_DNA"/>
</dbReference>
<organism evidence="2">
    <name type="scientific">metagenome</name>
    <dbReference type="NCBI Taxonomy" id="256318"/>
    <lineage>
        <taxon>unclassified sequences</taxon>
        <taxon>metagenomes</taxon>
    </lineage>
</organism>
<reference evidence="2" key="1">
    <citation type="submission" date="2018-07" db="EMBL/GenBank/DDBJ databases">
        <authorList>
            <person name="Quirk P.G."/>
            <person name="Krulwich T.A."/>
        </authorList>
    </citation>
    <scope>NUCLEOTIDE SEQUENCE</scope>
</reference>